<evidence type="ECO:0000313" key="1">
    <source>
        <dbReference type="EMBL" id="KAI5669627.1"/>
    </source>
</evidence>
<proteinExistence type="predicted"/>
<gene>
    <name evidence="1" type="ORF">M9H77_19480</name>
</gene>
<comment type="caution">
    <text evidence="1">The sequence shown here is derived from an EMBL/GenBank/DDBJ whole genome shotgun (WGS) entry which is preliminary data.</text>
</comment>
<accession>A0ACC0BAJ4</accession>
<keyword evidence="2" id="KW-1185">Reference proteome</keyword>
<reference evidence="2" key="1">
    <citation type="journal article" date="2023" name="Nat. Plants">
        <title>Single-cell RNA sequencing provides a high-resolution roadmap for understanding the multicellular compartmentation of specialized metabolism.</title>
        <authorList>
            <person name="Sun S."/>
            <person name="Shen X."/>
            <person name="Li Y."/>
            <person name="Li Y."/>
            <person name="Wang S."/>
            <person name="Li R."/>
            <person name="Zhang H."/>
            <person name="Shen G."/>
            <person name="Guo B."/>
            <person name="Wei J."/>
            <person name="Xu J."/>
            <person name="St-Pierre B."/>
            <person name="Chen S."/>
            <person name="Sun C."/>
        </authorList>
    </citation>
    <scope>NUCLEOTIDE SEQUENCE [LARGE SCALE GENOMIC DNA]</scope>
</reference>
<dbReference type="Proteomes" id="UP001060085">
    <property type="component" value="Linkage Group LG04"/>
</dbReference>
<organism evidence="1 2">
    <name type="scientific">Catharanthus roseus</name>
    <name type="common">Madagascar periwinkle</name>
    <name type="synonym">Vinca rosea</name>
    <dbReference type="NCBI Taxonomy" id="4058"/>
    <lineage>
        <taxon>Eukaryota</taxon>
        <taxon>Viridiplantae</taxon>
        <taxon>Streptophyta</taxon>
        <taxon>Embryophyta</taxon>
        <taxon>Tracheophyta</taxon>
        <taxon>Spermatophyta</taxon>
        <taxon>Magnoliopsida</taxon>
        <taxon>eudicotyledons</taxon>
        <taxon>Gunneridae</taxon>
        <taxon>Pentapetalae</taxon>
        <taxon>asterids</taxon>
        <taxon>lamiids</taxon>
        <taxon>Gentianales</taxon>
        <taxon>Apocynaceae</taxon>
        <taxon>Rauvolfioideae</taxon>
        <taxon>Vinceae</taxon>
        <taxon>Catharanthinae</taxon>
        <taxon>Catharanthus</taxon>
    </lineage>
</organism>
<name>A0ACC0BAJ4_CATRO</name>
<protein>
    <submittedName>
        <fullName evidence="1">Uncharacterized protein</fullName>
    </submittedName>
</protein>
<dbReference type="EMBL" id="CM044704">
    <property type="protein sequence ID" value="KAI5669627.1"/>
    <property type="molecule type" value="Genomic_DNA"/>
</dbReference>
<sequence>MGDTLEFYPRNCFSSKVHSELELHHHHTIAMAAENHKDSSWFEEELDHDLKWSFLLNRVLHKGTSEFQDIALLDTKKFGKVLVIDGKMQSAEVDEFIYHECLIHPALICHPNPKTMFIMGGGEGSAAREALRHKSMEKVVMCDIDEEVVDFCKRHLTANYDAFRNKKLNLVINDAKVELEERKEKFDIIVGDLADPVEGGPCYQLYTKSFYENILKPKLNENGIFVTQAGPAGVFSHKEVFSSIYNTIKQVFKYVLAYTAHVPSFADTWGWVMASDQPFCIDAVKIDKKMAERIDGELLYLSGASFVSSTILNKTIAKTLKNETHVYTEDDARFIHGHGLAYRN</sequence>
<evidence type="ECO:0000313" key="2">
    <source>
        <dbReference type="Proteomes" id="UP001060085"/>
    </source>
</evidence>